<sequence length="236" mass="26154">MASFDAAALGALGRPLRATLWRMVESQHVASTMKLVDSAAEQDVLEILLEQGKPPLPLGTTGLDYLLASPFRYPPYPAGSRFRSSTDPGVFYGAPNMGTAAAELGYWRWRFLLDSPALQQVGPVLHTAFRAKVNAICIDLREPPFDAQAAAWTAARDYGATQALARSAREAKLQAIVYASVRDPQQGWCAALLTPEGFARRKPEPLTQSWWLTATRQQVVWRRESETMSFATQDWR</sequence>
<evidence type="ECO:0000313" key="2">
    <source>
        <dbReference type="EMBL" id="MEC5385165.1"/>
    </source>
</evidence>
<reference evidence="2 3" key="1">
    <citation type="submission" date="2024-01" db="EMBL/GenBank/DDBJ databases">
        <title>Uliginosibacterium soil sp. nov.</title>
        <authorList>
            <person name="Lv Y."/>
        </authorList>
    </citation>
    <scope>NUCLEOTIDE SEQUENCE [LARGE SCALE GENOMIC DNA]</scope>
    <source>
        <strain evidence="2 3">H3</strain>
    </source>
</reference>
<accession>A0ABU6K0L9</accession>
<feature type="domain" description="RES" evidence="1">
    <location>
        <begin position="70"/>
        <end position="204"/>
    </location>
</feature>
<dbReference type="RefSeq" id="WP_327598127.1">
    <property type="nucleotide sequence ID" value="NZ_JAYXHS010000001.1"/>
</dbReference>
<comment type="caution">
    <text evidence="2">The sequence shown here is derived from an EMBL/GenBank/DDBJ whole genome shotgun (WGS) entry which is preliminary data.</text>
</comment>
<gene>
    <name evidence="2" type="ORF">VVD49_05485</name>
</gene>
<dbReference type="EMBL" id="JAYXHS010000001">
    <property type="protein sequence ID" value="MEC5385165.1"/>
    <property type="molecule type" value="Genomic_DNA"/>
</dbReference>
<protein>
    <submittedName>
        <fullName evidence="2">RES family NAD+ phosphorylase</fullName>
    </submittedName>
</protein>
<evidence type="ECO:0000259" key="1">
    <source>
        <dbReference type="SMART" id="SM00953"/>
    </source>
</evidence>
<organism evidence="2 3">
    <name type="scientific">Uliginosibacterium silvisoli</name>
    <dbReference type="NCBI Taxonomy" id="3114758"/>
    <lineage>
        <taxon>Bacteria</taxon>
        <taxon>Pseudomonadati</taxon>
        <taxon>Pseudomonadota</taxon>
        <taxon>Betaproteobacteria</taxon>
        <taxon>Rhodocyclales</taxon>
        <taxon>Zoogloeaceae</taxon>
        <taxon>Uliginosibacterium</taxon>
    </lineage>
</organism>
<dbReference type="SMART" id="SM00953">
    <property type="entry name" value="RES"/>
    <property type="match status" value="1"/>
</dbReference>
<keyword evidence="3" id="KW-1185">Reference proteome</keyword>
<evidence type="ECO:0000313" key="3">
    <source>
        <dbReference type="Proteomes" id="UP001331561"/>
    </source>
</evidence>
<name>A0ABU6K0L9_9RHOO</name>
<proteinExistence type="predicted"/>
<dbReference type="InterPro" id="IPR014914">
    <property type="entry name" value="RES_dom"/>
</dbReference>
<dbReference type="Pfam" id="PF08808">
    <property type="entry name" value="RES"/>
    <property type="match status" value="1"/>
</dbReference>
<dbReference type="Proteomes" id="UP001331561">
    <property type="component" value="Unassembled WGS sequence"/>
</dbReference>